<evidence type="ECO:0000313" key="1">
    <source>
        <dbReference type="EMBL" id="CAG8789216.1"/>
    </source>
</evidence>
<dbReference type="AlphaFoldDB" id="A0A9N9JMQ7"/>
<protein>
    <submittedName>
        <fullName evidence="1">4259_t:CDS:1</fullName>
    </submittedName>
</protein>
<feature type="non-terminal residue" evidence="1">
    <location>
        <position position="1"/>
    </location>
</feature>
<accession>A0A9N9JMQ7</accession>
<dbReference type="EMBL" id="CAJVPY010026090">
    <property type="protein sequence ID" value="CAG8789216.1"/>
    <property type="molecule type" value="Genomic_DNA"/>
</dbReference>
<name>A0A9N9JMQ7_9GLOM</name>
<sequence>ALAALWVDIEGVSAEEVSHNNQMKIADFGLSIIYGVSAAPYRWTLKGVSAEEVSHNNQMKIVDFGLSIIYSSNSVNQKYGVPAFIDPQYLQCLLNN</sequence>
<gene>
    <name evidence="1" type="ORF">DERYTH_LOCUS21059</name>
</gene>
<proteinExistence type="predicted"/>
<comment type="caution">
    <text evidence="1">The sequence shown here is derived from an EMBL/GenBank/DDBJ whole genome shotgun (WGS) entry which is preliminary data.</text>
</comment>
<dbReference type="Proteomes" id="UP000789405">
    <property type="component" value="Unassembled WGS sequence"/>
</dbReference>
<keyword evidence="2" id="KW-1185">Reference proteome</keyword>
<reference evidence="1" key="1">
    <citation type="submission" date="2021-06" db="EMBL/GenBank/DDBJ databases">
        <authorList>
            <person name="Kallberg Y."/>
            <person name="Tangrot J."/>
            <person name="Rosling A."/>
        </authorList>
    </citation>
    <scope>NUCLEOTIDE SEQUENCE</scope>
    <source>
        <strain evidence="1">MA453B</strain>
    </source>
</reference>
<organism evidence="1 2">
    <name type="scientific">Dentiscutata erythropus</name>
    <dbReference type="NCBI Taxonomy" id="1348616"/>
    <lineage>
        <taxon>Eukaryota</taxon>
        <taxon>Fungi</taxon>
        <taxon>Fungi incertae sedis</taxon>
        <taxon>Mucoromycota</taxon>
        <taxon>Glomeromycotina</taxon>
        <taxon>Glomeromycetes</taxon>
        <taxon>Diversisporales</taxon>
        <taxon>Gigasporaceae</taxon>
        <taxon>Dentiscutata</taxon>
    </lineage>
</organism>
<evidence type="ECO:0000313" key="2">
    <source>
        <dbReference type="Proteomes" id="UP000789405"/>
    </source>
</evidence>